<organism evidence="2 3">
    <name type="scientific">Defluviitalea raffinosedens</name>
    <dbReference type="NCBI Taxonomy" id="1450156"/>
    <lineage>
        <taxon>Bacteria</taxon>
        <taxon>Bacillati</taxon>
        <taxon>Bacillota</taxon>
        <taxon>Clostridia</taxon>
        <taxon>Lachnospirales</taxon>
        <taxon>Defluviitaleaceae</taxon>
        <taxon>Defluviitalea</taxon>
    </lineage>
</organism>
<reference evidence="2 3" key="1">
    <citation type="submission" date="2019-12" db="EMBL/GenBank/DDBJ databases">
        <title>Defluviitalea raffinosedens, isolated from a biogas fermenter, genome sequencing and characterization.</title>
        <authorList>
            <person name="Rettenmaier R."/>
            <person name="Schneider M."/>
            <person name="Neuhaus K."/>
            <person name="Liebl W."/>
            <person name="Zverlov V."/>
        </authorList>
    </citation>
    <scope>NUCLEOTIDE SEQUENCE [LARGE SCALE GENOMIC DNA]</scope>
    <source>
        <strain evidence="2 3">249c-K6</strain>
    </source>
</reference>
<dbReference type="InterPro" id="IPR005531">
    <property type="entry name" value="Asp23"/>
</dbReference>
<proteinExistence type="inferred from homology"/>
<dbReference type="EMBL" id="WSLF01000001">
    <property type="protein sequence ID" value="KAE9637196.1"/>
    <property type="molecule type" value="Genomic_DNA"/>
</dbReference>
<dbReference type="RefSeq" id="WP_158739106.1">
    <property type="nucleotide sequence ID" value="NZ_JAFBEP010000006.1"/>
</dbReference>
<evidence type="ECO:0000256" key="1">
    <source>
        <dbReference type="ARBA" id="ARBA00005721"/>
    </source>
</evidence>
<keyword evidence="3" id="KW-1185">Reference proteome</keyword>
<sequence>MVGSLMNEYGNIFIEEEVIARIAGLTAMECYGIVGMATKNVTDGLVQLLRKESLTKGIKVYINENGVTIDFHIIVEYGTKISAVADNLINTVKYKVEEFIGLKVEKINIFVEGVRVDN</sequence>
<comment type="caution">
    <text evidence="2">The sequence shown here is derived from an EMBL/GenBank/DDBJ whole genome shotgun (WGS) entry which is preliminary data.</text>
</comment>
<gene>
    <name evidence="2" type="ORF">GND95_01835</name>
</gene>
<accession>A0A7C8LGT0</accession>
<dbReference type="OrthoDB" id="9791482at2"/>
<dbReference type="Pfam" id="PF03780">
    <property type="entry name" value="Asp23"/>
    <property type="match status" value="1"/>
</dbReference>
<dbReference type="PANTHER" id="PTHR34297">
    <property type="entry name" value="HYPOTHETICAL CYTOSOLIC PROTEIN-RELATED"/>
    <property type="match status" value="1"/>
</dbReference>
<evidence type="ECO:0000313" key="2">
    <source>
        <dbReference type="EMBL" id="KAE9637196.1"/>
    </source>
</evidence>
<name>A0A7C8LGT0_9FIRM</name>
<dbReference type="Proteomes" id="UP000483018">
    <property type="component" value="Unassembled WGS sequence"/>
</dbReference>
<dbReference type="PANTHER" id="PTHR34297:SF2">
    <property type="entry name" value="ASP23_GLS24 FAMILY ENVELOPE STRESS RESPONSE PROTEIN"/>
    <property type="match status" value="1"/>
</dbReference>
<evidence type="ECO:0000313" key="3">
    <source>
        <dbReference type="Proteomes" id="UP000483018"/>
    </source>
</evidence>
<comment type="similarity">
    <text evidence="1">Belongs to the asp23 family.</text>
</comment>
<protein>
    <submittedName>
        <fullName evidence="2">Asp23/Gls24 family envelope stress response protein</fullName>
    </submittedName>
</protein>
<dbReference type="AlphaFoldDB" id="A0A7C8LGT0"/>